<evidence type="ECO:0000313" key="3">
    <source>
        <dbReference type="EMBL" id="KAK6630262.1"/>
    </source>
</evidence>
<dbReference type="EMBL" id="JAWJWE010000012">
    <property type="protein sequence ID" value="KAK6630262.1"/>
    <property type="molecule type" value="Genomic_DNA"/>
</dbReference>
<evidence type="ECO:0000256" key="1">
    <source>
        <dbReference type="SAM" id="MobiDB-lite"/>
    </source>
</evidence>
<protein>
    <recommendedName>
        <fullName evidence="5">RxLR effector protein</fullName>
    </recommendedName>
</protein>
<evidence type="ECO:0000313" key="4">
    <source>
        <dbReference type="Proteomes" id="UP001372834"/>
    </source>
</evidence>
<feature type="chain" id="PRO_5042847576" description="RxLR effector protein" evidence="2">
    <location>
        <begin position="19"/>
        <end position="152"/>
    </location>
</feature>
<sequence length="152" mass="16575">MKFARVTLLSILIVAVHAKNGNLTEENPEPLKSDDGGDNKSTGKRWLKNDGTAEESQSIFANKFARANLDSAKGQDRAVVEKTWRDFLPYDAVQNALVKILKPEKPLLDSAEPKELNTPNNGAGVEIIGEFIVKGSETLSRAINTVLDASIK</sequence>
<evidence type="ECO:0008006" key="5">
    <source>
        <dbReference type="Google" id="ProtNLM"/>
    </source>
</evidence>
<reference evidence="3 4" key="1">
    <citation type="submission" date="2023-10" db="EMBL/GenBank/DDBJ databases">
        <title>Genomes of two closely related lineages of the louse Polyplax serrata with different host specificities.</title>
        <authorList>
            <person name="Martinu J."/>
            <person name="Tarabai H."/>
            <person name="Stefka J."/>
            <person name="Hypsa V."/>
        </authorList>
    </citation>
    <scope>NUCLEOTIDE SEQUENCE [LARGE SCALE GENOMIC DNA]</scope>
    <source>
        <strain evidence="3">HR10_N</strain>
    </source>
</reference>
<comment type="caution">
    <text evidence="3">The sequence shown here is derived from an EMBL/GenBank/DDBJ whole genome shotgun (WGS) entry which is preliminary data.</text>
</comment>
<feature type="compositionally biased region" description="Basic and acidic residues" evidence="1">
    <location>
        <begin position="29"/>
        <end position="38"/>
    </location>
</feature>
<feature type="signal peptide" evidence="2">
    <location>
        <begin position="1"/>
        <end position="18"/>
    </location>
</feature>
<evidence type="ECO:0000256" key="2">
    <source>
        <dbReference type="SAM" id="SignalP"/>
    </source>
</evidence>
<feature type="region of interest" description="Disordered" evidence="1">
    <location>
        <begin position="23"/>
        <end position="53"/>
    </location>
</feature>
<dbReference type="AlphaFoldDB" id="A0AAN8P3W3"/>
<proteinExistence type="predicted"/>
<dbReference type="Proteomes" id="UP001372834">
    <property type="component" value="Unassembled WGS sequence"/>
</dbReference>
<keyword evidence="2" id="KW-0732">Signal</keyword>
<gene>
    <name evidence="3" type="ORF">RUM43_014961</name>
</gene>
<organism evidence="3 4">
    <name type="scientific">Polyplax serrata</name>
    <name type="common">Common mouse louse</name>
    <dbReference type="NCBI Taxonomy" id="468196"/>
    <lineage>
        <taxon>Eukaryota</taxon>
        <taxon>Metazoa</taxon>
        <taxon>Ecdysozoa</taxon>
        <taxon>Arthropoda</taxon>
        <taxon>Hexapoda</taxon>
        <taxon>Insecta</taxon>
        <taxon>Pterygota</taxon>
        <taxon>Neoptera</taxon>
        <taxon>Paraneoptera</taxon>
        <taxon>Psocodea</taxon>
        <taxon>Troctomorpha</taxon>
        <taxon>Phthiraptera</taxon>
        <taxon>Anoplura</taxon>
        <taxon>Polyplacidae</taxon>
        <taxon>Polyplax</taxon>
    </lineage>
</organism>
<accession>A0AAN8P3W3</accession>
<name>A0AAN8P3W3_POLSC</name>